<dbReference type="Proteomes" id="UP000237000">
    <property type="component" value="Unassembled WGS sequence"/>
</dbReference>
<dbReference type="FunCoup" id="A0A2P5BFC4">
    <property type="interactions" value="3256"/>
</dbReference>
<dbReference type="PANTHER" id="PTHR13237">
    <property type="entry name" value="SOMETHING ABOUT SILENCING PROTEIN 10-RELATED"/>
    <property type="match status" value="1"/>
</dbReference>
<protein>
    <submittedName>
        <fullName evidence="3">Sas10/Utp3/C1D</fullName>
    </submittedName>
</protein>
<gene>
    <name evidence="3" type="ORF">TorRG33x02_323130</name>
</gene>
<keyword evidence="2" id="KW-1133">Transmembrane helix</keyword>
<evidence type="ECO:0000313" key="3">
    <source>
        <dbReference type="EMBL" id="PON47491.1"/>
    </source>
</evidence>
<dbReference type="InParanoid" id="A0A2P5BFC4"/>
<evidence type="ECO:0000256" key="1">
    <source>
        <dbReference type="SAM" id="MobiDB-lite"/>
    </source>
</evidence>
<dbReference type="Pfam" id="PF04000">
    <property type="entry name" value="Sas10_Utp3"/>
    <property type="match status" value="1"/>
</dbReference>
<feature type="transmembrane region" description="Helical" evidence="2">
    <location>
        <begin position="39"/>
        <end position="61"/>
    </location>
</feature>
<dbReference type="OrthoDB" id="203440at2759"/>
<dbReference type="STRING" id="63057.A0A2P5BFC4"/>
<accession>A0A2P5BFC4</accession>
<feature type="region of interest" description="Disordered" evidence="1">
    <location>
        <begin position="378"/>
        <end position="404"/>
    </location>
</feature>
<keyword evidence="2" id="KW-0812">Transmembrane</keyword>
<name>A0A2P5BFC4_TREOI</name>
<dbReference type="EMBL" id="JXTC01000534">
    <property type="protein sequence ID" value="PON47491.1"/>
    <property type="molecule type" value="Genomic_DNA"/>
</dbReference>
<feature type="compositionally biased region" description="Basic residues" evidence="1">
    <location>
        <begin position="393"/>
        <end position="404"/>
    </location>
</feature>
<dbReference type="GO" id="GO:0000462">
    <property type="term" value="P:maturation of SSU-rRNA from tricistronic rRNA transcript (SSU-rRNA, 5.8S rRNA, LSU-rRNA)"/>
    <property type="evidence" value="ECO:0007669"/>
    <property type="project" value="TreeGrafter"/>
</dbReference>
<keyword evidence="4" id="KW-1185">Reference proteome</keyword>
<reference evidence="4" key="1">
    <citation type="submission" date="2016-06" db="EMBL/GenBank/DDBJ databases">
        <title>Parallel loss of symbiosis genes in relatives of nitrogen-fixing non-legume Parasponia.</title>
        <authorList>
            <person name="Van Velzen R."/>
            <person name="Holmer R."/>
            <person name="Bu F."/>
            <person name="Rutten L."/>
            <person name="Van Zeijl A."/>
            <person name="Liu W."/>
            <person name="Santuari L."/>
            <person name="Cao Q."/>
            <person name="Sharma T."/>
            <person name="Shen D."/>
            <person name="Roswanjaya Y."/>
            <person name="Wardhani T."/>
            <person name="Kalhor M.S."/>
            <person name="Jansen J."/>
            <person name="Van den Hoogen J."/>
            <person name="Gungor B."/>
            <person name="Hartog M."/>
            <person name="Hontelez J."/>
            <person name="Verver J."/>
            <person name="Yang W.-C."/>
            <person name="Schijlen E."/>
            <person name="Repin R."/>
            <person name="Schilthuizen M."/>
            <person name="Schranz E."/>
            <person name="Heidstra R."/>
            <person name="Miyata K."/>
            <person name="Fedorova E."/>
            <person name="Kohlen W."/>
            <person name="Bisseling T."/>
            <person name="Smit S."/>
            <person name="Geurts R."/>
        </authorList>
    </citation>
    <scope>NUCLEOTIDE SEQUENCE [LARGE SCALE GENOMIC DNA]</scope>
    <source>
        <strain evidence="4">cv. RG33-2</strain>
    </source>
</reference>
<dbReference type="PANTHER" id="PTHR13237:SF9">
    <property type="entry name" value="NEUROGUIDIN"/>
    <property type="match status" value="1"/>
</dbReference>
<dbReference type="AlphaFoldDB" id="A0A2P5BFC4"/>
<dbReference type="GO" id="GO:0032040">
    <property type="term" value="C:small-subunit processome"/>
    <property type="evidence" value="ECO:0007669"/>
    <property type="project" value="TreeGrafter"/>
</dbReference>
<evidence type="ECO:0000256" key="2">
    <source>
        <dbReference type="SAM" id="Phobius"/>
    </source>
</evidence>
<proteinExistence type="predicted"/>
<sequence length="404" mass="45440">MLEHTEKITESSYPTTPGLDSTGLGFVGHESDGVISVDLFLSLAISLFLVTVDLFLSSLVWDLENRGPAFALLLGSNITAFPAEEIPCISAVVVALFSEILLLEAPQLATLLKEMKDGLDAVRSKVQALTAKVKADQFPTVEGISYLETKHLLLLNYCQSLVYYLLCKAKGFSIEEHPVVRSLVEIRLFLEKIRPIDKKLQYQIQKLTKVAAGGTDNVGVSEKEADVSQKTEDLLKYRPNPDMLVGKTDEISQDGVYKPPKFAPTSMEEDKMSKQERNALRREKNTLRQAGQSAFVRELMDDLEGRPEEIREIVGTESAELNRYKAKWEERARREEELFIRAPLTKEEKKREKHLKKSRNGLLGLTDSFYDEIKSLPLESEETADPMGGASRGKGKLKKRKRKH</sequence>
<dbReference type="InterPro" id="IPR007146">
    <property type="entry name" value="Sas10/Utp3/C1D"/>
</dbReference>
<evidence type="ECO:0000313" key="4">
    <source>
        <dbReference type="Proteomes" id="UP000237000"/>
    </source>
</evidence>
<organism evidence="3 4">
    <name type="scientific">Trema orientale</name>
    <name type="common">Charcoal tree</name>
    <name type="synonym">Celtis orientalis</name>
    <dbReference type="NCBI Taxonomy" id="63057"/>
    <lineage>
        <taxon>Eukaryota</taxon>
        <taxon>Viridiplantae</taxon>
        <taxon>Streptophyta</taxon>
        <taxon>Embryophyta</taxon>
        <taxon>Tracheophyta</taxon>
        <taxon>Spermatophyta</taxon>
        <taxon>Magnoliopsida</taxon>
        <taxon>eudicotyledons</taxon>
        <taxon>Gunneridae</taxon>
        <taxon>Pentapetalae</taxon>
        <taxon>rosids</taxon>
        <taxon>fabids</taxon>
        <taxon>Rosales</taxon>
        <taxon>Cannabaceae</taxon>
        <taxon>Trema</taxon>
    </lineage>
</organism>
<comment type="caution">
    <text evidence="3">The sequence shown here is derived from an EMBL/GenBank/DDBJ whole genome shotgun (WGS) entry which is preliminary data.</text>
</comment>
<keyword evidence="2" id="KW-0472">Membrane</keyword>